<dbReference type="SUPFAM" id="SSF49899">
    <property type="entry name" value="Concanavalin A-like lectins/glucanases"/>
    <property type="match status" value="1"/>
</dbReference>
<keyword evidence="7" id="KW-1185">Reference proteome</keyword>
<dbReference type="Gene3D" id="4.10.830.40">
    <property type="match status" value="1"/>
</dbReference>
<dbReference type="CDD" id="cd19769">
    <property type="entry name" value="Bbox2_TRIM16-like"/>
    <property type="match status" value="1"/>
</dbReference>
<dbReference type="AlphaFoldDB" id="A0A9Q0D691"/>
<organism evidence="6 7">
    <name type="scientific">Muraenolepis orangiensis</name>
    <name type="common">Patagonian moray cod</name>
    <dbReference type="NCBI Taxonomy" id="630683"/>
    <lineage>
        <taxon>Eukaryota</taxon>
        <taxon>Metazoa</taxon>
        <taxon>Chordata</taxon>
        <taxon>Craniata</taxon>
        <taxon>Vertebrata</taxon>
        <taxon>Euteleostomi</taxon>
        <taxon>Actinopterygii</taxon>
        <taxon>Neopterygii</taxon>
        <taxon>Teleostei</taxon>
        <taxon>Neoteleostei</taxon>
        <taxon>Acanthomorphata</taxon>
        <taxon>Zeiogadaria</taxon>
        <taxon>Gadariae</taxon>
        <taxon>Gadiformes</taxon>
        <taxon>Muraenolepidoidei</taxon>
        <taxon>Muraenolepididae</taxon>
        <taxon>Muraenolepis</taxon>
    </lineage>
</organism>
<protein>
    <recommendedName>
        <fullName evidence="5">B box-type domain-containing protein</fullName>
    </recommendedName>
</protein>
<evidence type="ECO:0000256" key="1">
    <source>
        <dbReference type="ARBA" id="ARBA00022723"/>
    </source>
</evidence>
<gene>
    <name evidence="6" type="ORF">NHX12_016077</name>
</gene>
<keyword evidence="3" id="KW-0862">Zinc</keyword>
<dbReference type="InterPro" id="IPR043136">
    <property type="entry name" value="B30.2/SPRY_sf"/>
</dbReference>
<dbReference type="Proteomes" id="UP001148018">
    <property type="component" value="Unassembled WGS sequence"/>
</dbReference>
<dbReference type="OrthoDB" id="8930710at2759"/>
<evidence type="ECO:0000313" key="7">
    <source>
        <dbReference type="Proteomes" id="UP001148018"/>
    </source>
</evidence>
<evidence type="ECO:0000256" key="3">
    <source>
        <dbReference type="ARBA" id="ARBA00022833"/>
    </source>
</evidence>
<accession>A0A9Q0D691</accession>
<evidence type="ECO:0000259" key="5">
    <source>
        <dbReference type="PROSITE" id="PS50119"/>
    </source>
</evidence>
<keyword evidence="2 4" id="KW-0863">Zinc-finger</keyword>
<evidence type="ECO:0000256" key="2">
    <source>
        <dbReference type="ARBA" id="ARBA00022771"/>
    </source>
</evidence>
<dbReference type="Gene3D" id="3.30.160.60">
    <property type="entry name" value="Classic Zinc Finger"/>
    <property type="match status" value="1"/>
</dbReference>
<dbReference type="InterPro" id="IPR013320">
    <property type="entry name" value="ConA-like_dom_sf"/>
</dbReference>
<reference evidence="6" key="1">
    <citation type="submission" date="2022-07" db="EMBL/GenBank/DDBJ databases">
        <title>Chromosome-level genome of Muraenolepis orangiensis.</title>
        <authorList>
            <person name="Kim J."/>
        </authorList>
    </citation>
    <scope>NUCLEOTIDE SEQUENCE</scope>
    <source>
        <strain evidence="6">KU_S4_2022</strain>
        <tissue evidence="6">Muscle</tissue>
    </source>
</reference>
<dbReference type="PANTHER" id="PTHR25465">
    <property type="entry name" value="B-BOX DOMAIN CONTAINING"/>
    <property type="match status" value="1"/>
</dbReference>
<dbReference type="GO" id="GO:0008270">
    <property type="term" value="F:zinc ion binding"/>
    <property type="evidence" value="ECO:0007669"/>
    <property type="project" value="UniProtKB-KW"/>
</dbReference>
<dbReference type="SUPFAM" id="SSF57845">
    <property type="entry name" value="B-box zinc-binding domain"/>
    <property type="match status" value="1"/>
</dbReference>
<feature type="domain" description="B box-type" evidence="5">
    <location>
        <begin position="83"/>
        <end position="119"/>
    </location>
</feature>
<dbReference type="PANTHER" id="PTHR25465:SF14">
    <property type="entry name" value="E3 UBIQUITIN-PROTEIN LIGASE TRIM65"/>
    <property type="match status" value="1"/>
</dbReference>
<dbReference type="EMBL" id="JANIIK010001803">
    <property type="protein sequence ID" value="KAJ3581926.1"/>
    <property type="molecule type" value="Genomic_DNA"/>
</dbReference>
<evidence type="ECO:0000313" key="6">
    <source>
        <dbReference type="EMBL" id="KAJ3581926.1"/>
    </source>
</evidence>
<evidence type="ECO:0000256" key="4">
    <source>
        <dbReference type="PROSITE-ProRule" id="PRU00024"/>
    </source>
</evidence>
<keyword evidence="1" id="KW-0479">Metal-binding</keyword>
<proteinExistence type="predicted"/>
<dbReference type="Gene3D" id="2.60.120.920">
    <property type="match status" value="1"/>
</dbReference>
<sequence>MSDNNSSSSRRNQGEQQPAKAAILCDMCPADGQRAALKTCLKCEISMCGEHLKPHLTTPVLLLTHPLADPLAPGAEGLAGTKCPQHGKLVEYYCLDDMVCVCVACAIEDQHRLHNMKTLPKAQAELREKLPGWEQAVAARQPASTALEQWEKTRREELGRSSALLIEVVSKLRDVALNPVRRSVTTRTAAVTVSGSSIQAALGEKDMFRFLQLCSQVDVERATAVDLRTGLESGEERDKIVQELQLAGKDMLTQATKLWDSVLMFVDPENHHEVSENIFDSCSLGTEMSLSEDYRRVYSSNEPTTIPQTTLMIVSANEEPVHSWTIAVSENCDWTVGLCDNRSDRGYSMGPVLGRYALCLKGDQLSYLTGADNTVIEQSVTPERMSRPESVEVSWSPASFTVSFFSRSSARYGRRHIVSLDVSRDSPPLIPFVALQSTAAHVQEAQEADQQQQRQRELDYEDGFEDYQQQTQILTLLCELS</sequence>
<name>A0A9Q0D691_9TELE</name>
<dbReference type="Pfam" id="PF00643">
    <property type="entry name" value="zf-B_box"/>
    <property type="match status" value="1"/>
</dbReference>
<dbReference type="PROSITE" id="PS50119">
    <property type="entry name" value="ZF_BBOX"/>
    <property type="match status" value="1"/>
</dbReference>
<dbReference type="InterPro" id="IPR000315">
    <property type="entry name" value="Znf_B-box"/>
</dbReference>
<dbReference type="SMART" id="SM00336">
    <property type="entry name" value="BBOX"/>
    <property type="match status" value="1"/>
</dbReference>
<comment type="caution">
    <text evidence="6">The sequence shown here is derived from an EMBL/GenBank/DDBJ whole genome shotgun (WGS) entry which is preliminary data.</text>
</comment>
<dbReference type="InterPro" id="IPR051051">
    <property type="entry name" value="E3_ubiq-ligase_TRIM/RNF"/>
</dbReference>